<dbReference type="PROSITE" id="PS51375">
    <property type="entry name" value="PPR"/>
    <property type="match status" value="1"/>
</dbReference>
<dbReference type="Pfam" id="PF01535">
    <property type="entry name" value="PPR"/>
    <property type="match status" value="1"/>
</dbReference>
<evidence type="ECO:0000313" key="3">
    <source>
        <dbReference type="EMBL" id="KAK4797938.1"/>
    </source>
</evidence>
<dbReference type="Gene3D" id="1.25.40.10">
    <property type="entry name" value="Tetratricopeptide repeat domain"/>
    <property type="match status" value="1"/>
</dbReference>
<dbReference type="InterPro" id="IPR011990">
    <property type="entry name" value="TPR-like_helical_dom_sf"/>
</dbReference>
<dbReference type="AlphaFoldDB" id="A0AAN7LXN1"/>
<evidence type="ECO:0000256" key="2">
    <source>
        <dbReference type="PROSITE-ProRule" id="PRU00708"/>
    </source>
</evidence>
<dbReference type="InterPro" id="IPR002885">
    <property type="entry name" value="PPR_rpt"/>
</dbReference>
<dbReference type="Proteomes" id="UP001346149">
    <property type="component" value="Unassembled WGS sequence"/>
</dbReference>
<feature type="repeat" description="PPR" evidence="2">
    <location>
        <begin position="88"/>
        <end position="122"/>
    </location>
</feature>
<dbReference type="NCBIfam" id="TIGR00756">
    <property type="entry name" value="PPR"/>
    <property type="match status" value="1"/>
</dbReference>
<keyword evidence="1" id="KW-0677">Repeat</keyword>
<reference evidence="3 4" key="1">
    <citation type="journal article" date="2023" name="Hortic Res">
        <title>Pangenome of water caltrop reveals structural variations and asymmetric subgenome divergence after allopolyploidization.</title>
        <authorList>
            <person name="Zhang X."/>
            <person name="Chen Y."/>
            <person name="Wang L."/>
            <person name="Yuan Y."/>
            <person name="Fang M."/>
            <person name="Shi L."/>
            <person name="Lu R."/>
            <person name="Comes H.P."/>
            <person name="Ma Y."/>
            <person name="Chen Y."/>
            <person name="Huang G."/>
            <person name="Zhou Y."/>
            <person name="Zheng Z."/>
            <person name="Qiu Y."/>
        </authorList>
    </citation>
    <scope>NUCLEOTIDE SEQUENCE [LARGE SCALE GENOMIC DNA]</scope>
    <source>
        <strain evidence="3">F231</strain>
    </source>
</reference>
<organism evidence="3 4">
    <name type="scientific">Trapa natans</name>
    <name type="common">Water chestnut</name>
    <dbReference type="NCBI Taxonomy" id="22666"/>
    <lineage>
        <taxon>Eukaryota</taxon>
        <taxon>Viridiplantae</taxon>
        <taxon>Streptophyta</taxon>
        <taxon>Embryophyta</taxon>
        <taxon>Tracheophyta</taxon>
        <taxon>Spermatophyta</taxon>
        <taxon>Magnoliopsida</taxon>
        <taxon>eudicotyledons</taxon>
        <taxon>Gunneridae</taxon>
        <taxon>Pentapetalae</taxon>
        <taxon>rosids</taxon>
        <taxon>malvids</taxon>
        <taxon>Myrtales</taxon>
        <taxon>Lythraceae</taxon>
        <taxon>Trapa</taxon>
    </lineage>
</organism>
<protein>
    <submittedName>
        <fullName evidence="3">Uncharacterized protein</fullName>
    </submittedName>
</protein>
<evidence type="ECO:0000256" key="1">
    <source>
        <dbReference type="ARBA" id="ARBA00022737"/>
    </source>
</evidence>
<sequence>MAIFFESVKYELIDVDLMSLLKALDLSGNWERATLLFESVVCSDLGSEWLQLDREVIELMARVLERESQHTMALNLFDSIAIEEYSLDIRAYTTILYAYSQSRKYERAVKLFGRIRRWACPPHW</sequence>
<dbReference type="EMBL" id="JAXQNO010000005">
    <property type="protein sequence ID" value="KAK4797938.1"/>
    <property type="molecule type" value="Genomic_DNA"/>
</dbReference>
<keyword evidence="4" id="KW-1185">Reference proteome</keyword>
<accession>A0AAN7LXN1</accession>
<proteinExistence type="predicted"/>
<evidence type="ECO:0000313" key="4">
    <source>
        <dbReference type="Proteomes" id="UP001346149"/>
    </source>
</evidence>
<gene>
    <name evidence="3" type="ORF">SAY86_030264</name>
</gene>
<name>A0AAN7LXN1_TRANT</name>
<comment type="caution">
    <text evidence="3">The sequence shown here is derived from an EMBL/GenBank/DDBJ whole genome shotgun (WGS) entry which is preliminary data.</text>
</comment>